<gene>
    <name evidence="2" type="ORF">HMPREF9703_01026</name>
</gene>
<dbReference type="AlphaFoldDB" id="H3NEP5"/>
<keyword evidence="1" id="KW-0472">Membrane</keyword>
<dbReference type="GeneID" id="42694471"/>
<reference evidence="2 3" key="1">
    <citation type="submission" date="2012-01" db="EMBL/GenBank/DDBJ databases">
        <title>The Genome Sequence of Dolosigranulum pigrum ATCC 51524.</title>
        <authorList>
            <consortium name="The Broad Institute Genome Sequencing Platform"/>
            <person name="Earl A."/>
            <person name="Ward D."/>
            <person name="Feldgarden M."/>
            <person name="Gevers D."/>
            <person name="Huys G."/>
            <person name="Young S.K."/>
            <person name="Zeng Q."/>
            <person name="Gargeya S."/>
            <person name="Fitzgerald M."/>
            <person name="Haas B."/>
            <person name="Abouelleil A."/>
            <person name="Alvarado L."/>
            <person name="Arachchi H.M."/>
            <person name="Berlin A."/>
            <person name="Chapman S.B."/>
            <person name="Gearin G."/>
            <person name="Goldberg J."/>
            <person name="Griggs A."/>
            <person name="Gujja S."/>
            <person name="Hansen M."/>
            <person name="Heiman D."/>
            <person name="Howarth C."/>
            <person name="Larimer J."/>
            <person name="Lui A."/>
            <person name="MacDonald P.J.P."/>
            <person name="McCowen C."/>
            <person name="Montmayeur A."/>
            <person name="Murphy C."/>
            <person name="Neiman D."/>
            <person name="Pearson M."/>
            <person name="Priest M."/>
            <person name="Roberts A."/>
            <person name="Saif S."/>
            <person name="Shea T."/>
            <person name="Sisk P."/>
            <person name="Stolte C."/>
            <person name="Sykes S."/>
            <person name="Wortman J."/>
            <person name="Nusbaum C."/>
            <person name="Birren B."/>
        </authorList>
    </citation>
    <scope>NUCLEOTIDE SEQUENCE [LARGE SCALE GENOMIC DNA]</scope>
    <source>
        <strain evidence="2 3">ATCC 51524</strain>
    </source>
</reference>
<protein>
    <submittedName>
        <fullName evidence="2">Uncharacterized protein</fullName>
    </submittedName>
</protein>
<feature type="transmembrane region" description="Helical" evidence="1">
    <location>
        <begin position="20"/>
        <end position="39"/>
    </location>
</feature>
<accession>H3NEP5</accession>
<dbReference type="HOGENOM" id="CLU_2395018_0_0_9"/>
<feature type="transmembrane region" description="Helical" evidence="1">
    <location>
        <begin position="45"/>
        <end position="65"/>
    </location>
</feature>
<sequence length="93" mass="10426">MTISNLTNNWKNMNGLSRTAFVAVGTLVLTIIITVTLDIGFDFNLLSWTQLNDLYFLCLGLCIIAREWKLMISTIIVIRVMFALVVGIGMMIP</sequence>
<evidence type="ECO:0000313" key="3">
    <source>
        <dbReference type="Proteomes" id="UP000003599"/>
    </source>
</evidence>
<keyword evidence="1" id="KW-0812">Transmembrane</keyword>
<comment type="caution">
    <text evidence="2">The sequence shown here is derived from an EMBL/GenBank/DDBJ whole genome shotgun (WGS) entry which is preliminary data.</text>
</comment>
<organism evidence="2 3">
    <name type="scientific">Dolosigranulum pigrum ATCC 51524</name>
    <dbReference type="NCBI Taxonomy" id="883103"/>
    <lineage>
        <taxon>Bacteria</taxon>
        <taxon>Bacillati</taxon>
        <taxon>Bacillota</taxon>
        <taxon>Bacilli</taxon>
        <taxon>Lactobacillales</taxon>
        <taxon>Carnobacteriaceae</taxon>
        <taxon>Dolosigranulum</taxon>
    </lineage>
</organism>
<proteinExistence type="predicted"/>
<keyword evidence="1" id="KW-1133">Transmembrane helix</keyword>
<feature type="transmembrane region" description="Helical" evidence="1">
    <location>
        <begin position="72"/>
        <end position="92"/>
    </location>
</feature>
<keyword evidence="3" id="KW-1185">Reference proteome</keyword>
<dbReference type="RefSeq" id="WP_004636156.1">
    <property type="nucleotide sequence ID" value="NZ_JH601103.1"/>
</dbReference>
<dbReference type="EMBL" id="AGEF01000009">
    <property type="protein sequence ID" value="EHR32910.1"/>
    <property type="molecule type" value="Genomic_DNA"/>
</dbReference>
<evidence type="ECO:0000256" key="1">
    <source>
        <dbReference type="SAM" id="Phobius"/>
    </source>
</evidence>
<dbReference type="Proteomes" id="UP000003599">
    <property type="component" value="Unassembled WGS sequence"/>
</dbReference>
<evidence type="ECO:0000313" key="2">
    <source>
        <dbReference type="EMBL" id="EHR32910.1"/>
    </source>
</evidence>
<name>H3NEP5_9LACT</name>